<dbReference type="eggNOG" id="COG1176">
    <property type="taxonomic scope" value="Bacteria"/>
</dbReference>
<dbReference type="Pfam" id="PF00528">
    <property type="entry name" value="BPD_transp_1"/>
    <property type="match status" value="1"/>
</dbReference>
<dbReference type="GO" id="GO:0055085">
    <property type="term" value="P:transmembrane transport"/>
    <property type="evidence" value="ECO:0007669"/>
    <property type="project" value="InterPro"/>
</dbReference>
<feature type="transmembrane region" description="Helical" evidence="8">
    <location>
        <begin position="194"/>
        <end position="216"/>
    </location>
</feature>
<feature type="transmembrane region" description="Helical" evidence="8">
    <location>
        <begin position="7"/>
        <end position="30"/>
    </location>
</feature>
<keyword evidence="7 8" id="KW-0472">Membrane</keyword>
<dbReference type="PROSITE" id="PS50928">
    <property type="entry name" value="ABC_TM1"/>
    <property type="match status" value="1"/>
</dbReference>
<dbReference type="RefSeq" id="WP_014574856.1">
    <property type="nucleotide sequence ID" value="NZ_CP010546.1"/>
</dbReference>
<dbReference type="KEGG" id="mpj:MPNE_0065"/>
<gene>
    <name evidence="10" type="ordered locus">MPNE_0065</name>
</gene>
<dbReference type="InterPro" id="IPR000515">
    <property type="entry name" value="MetI-like"/>
</dbReference>
<feature type="transmembrane region" description="Helical" evidence="8">
    <location>
        <begin position="246"/>
        <end position="267"/>
    </location>
</feature>
<keyword evidence="3 8" id="KW-0813">Transport</keyword>
<accession>A0A0H3DLL2</accession>
<dbReference type="AlphaFoldDB" id="A0A0H3DLL2"/>
<dbReference type="InterPro" id="IPR035906">
    <property type="entry name" value="MetI-like_sf"/>
</dbReference>
<dbReference type="EMBL" id="CP002077">
    <property type="protein sequence ID" value="ADK86674.1"/>
    <property type="molecule type" value="Genomic_DNA"/>
</dbReference>
<evidence type="ECO:0000256" key="1">
    <source>
        <dbReference type="ARBA" id="ARBA00004651"/>
    </source>
</evidence>
<evidence type="ECO:0000256" key="3">
    <source>
        <dbReference type="ARBA" id="ARBA00022448"/>
    </source>
</evidence>
<comment type="subcellular location">
    <subcellularLocation>
        <location evidence="1 8">Cell membrane</location>
        <topology evidence="1 8">Multi-pass membrane protein</topology>
    </subcellularLocation>
</comment>
<organism evidence="10">
    <name type="scientific">Mycoplasmoides pneumoniae (strain ATCC 15531 / DSM 23978 / CIP 103766 / NBRC 14401 / NCTC 10119 / FH)</name>
    <name type="common">Mycoplasma pneumoniae</name>
    <dbReference type="NCBI Taxonomy" id="722438"/>
    <lineage>
        <taxon>Bacteria</taxon>
        <taxon>Bacillati</taxon>
        <taxon>Mycoplasmatota</taxon>
        <taxon>Mycoplasmoidales</taxon>
        <taxon>Mycoplasmoidaceae</taxon>
        <taxon>Mycoplasmoides</taxon>
    </lineage>
</organism>
<keyword evidence="6 8" id="KW-1133">Transmembrane helix</keyword>
<dbReference type="PANTHER" id="PTHR42929:SF1">
    <property type="entry name" value="INNER MEMBRANE ABC TRANSPORTER PERMEASE PROTEIN YDCU-RELATED"/>
    <property type="match status" value="1"/>
</dbReference>
<dbReference type="PANTHER" id="PTHR42929">
    <property type="entry name" value="INNER MEMBRANE ABC TRANSPORTER PERMEASE PROTEIN YDCU-RELATED-RELATED"/>
    <property type="match status" value="1"/>
</dbReference>
<dbReference type="PATRIC" id="fig|722438.3.peg.61"/>
<feature type="transmembrane region" description="Helical" evidence="8">
    <location>
        <begin position="95"/>
        <end position="118"/>
    </location>
</feature>
<dbReference type="Proteomes" id="UP000007756">
    <property type="component" value="Chromosome"/>
</dbReference>
<evidence type="ECO:0000256" key="7">
    <source>
        <dbReference type="ARBA" id="ARBA00023136"/>
    </source>
</evidence>
<evidence type="ECO:0000256" key="5">
    <source>
        <dbReference type="ARBA" id="ARBA00022692"/>
    </source>
</evidence>
<feature type="transmembrane region" description="Helical" evidence="8">
    <location>
        <begin position="138"/>
        <end position="158"/>
    </location>
</feature>
<name>A0A0H3DLL2_MYCPB</name>
<evidence type="ECO:0000256" key="6">
    <source>
        <dbReference type="ARBA" id="ARBA00022989"/>
    </source>
</evidence>
<proteinExistence type="inferred from homology"/>
<evidence type="ECO:0000313" key="10">
    <source>
        <dbReference type="EMBL" id="ADK86674.1"/>
    </source>
</evidence>
<evidence type="ECO:0000256" key="2">
    <source>
        <dbReference type="ARBA" id="ARBA00007069"/>
    </source>
</evidence>
<dbReference type="CDD" id="cd06261">
    <property type="entry name" value="TM_PBP2"/>
    <property type="match status" value="1"/>
</dbReference>
<dbReference type="HOGENOM" id="CLU_016047_18_8_14"/>
<evidence type="ECO:0000256" key="4">
    <source>
        <dbReference type="ARBA" id="ARBA00022475"/>
    </source>
</evidence>
<sequence>MKLSKKYLLAVPFFVLMVIFFVVPMAWIIVSGLQNENGASITEKYQPLVGGYSFFQSFWTSLWTATVTVLVALLVAFPFCYFLSQSKNKVFRSFVIALATAPIWSSFLIKLIGLKTLLDLVLGLALNRVGDNNLTFGSGYTLIGMIYLFTPFMFLPLYNNFCILPKNLILASQDLGYNWITSFIKVVIPFSKTAILSGIALTFFPSLTSVAIAQFLDNSNQNNTLGNYVFTLGNNGYDSAIERGRASGAIIIAALITFAFYFVVIFAPRIVRLIQTKCLEYRRVNV</sequence>
<dbReference type="GO" id="GO:0005886">
    <property type="term" value="C:plasma membrane"/>
    <property type="evidence" value="ECO:0007669"/>
    <property type="project" value="UniProtKB-SubCell"/>
</dbReference>
<dbReference type="GeneID" id="66609303"/>
<dbReference type="STRING" id="722438.F539_00310"/>
<feature type="domain" description="ABC transmembrane type-1" evidence="9">
    <location>
        <begin position="58"/>
        <end position="264"/>
    </location>
</feature>
<protein>
    <submittedName>
        <fullName evidence="10">ABC transporter, permease protein</fullName>
    </submittedName>
</protein>
<evidence type="ECO:0000256" key="8">
    <source>
        <dbReference type="RuleBase" id="RU363032"/>
    </source>
</evidence>
<feature type="transmembrane region" description="Helical" evidence="8">
    <location>
        <begin position="62"/>
        <end position="83"/>
    </location>
</feature>
<keyword evidence="5 8" id="KW-0812">Transmembrane</keyword>
<reference evidence="10" key="1">
    <citation type="journal article" date="2010" name="Appl. Environ. Microbiol.">
        <title>Targeted chromosomal knockouts in Mycoplasma pneumoniae.</title>
        <authorList>
            <person name="Krishnakumar R."/>
            <person name="Assad-Garcia N."/>
            <person name="Benders G.A."/>
            <person name="Phan Q."/>
            <person name="Montague M.G."/>
            <person name="Glass J.I."/>
        </authorList>
    </citation>
    <scope>NUCLEOTIDE SEQUENCE [LARGE SCALE GENOMIC DNA]</scope>
    <source>
        <strain evidence="10">FH</strain>
    </source>
</reference>
<evidence type="ECO:0000259" key="9">
    <source>
        <dbReference type="PROSITE" id="PS50928"/>
    </source>
</evidence>
<keyword evidence="4" id="KW-1003">Cell membrane</keyword>
<dbReference type="SUPFAM" id="SSF161098">
    <property type="entry name" value="MetI-like"/>
    <property type="match status" value="1"/>
</dbReference>
<dbReference type="PaxDb" id="722438-MPNE_0065"/>
<comment type="similarity">
    <text evidence="2">Belongs to the binding-protein-dependent transport system permease family. CysTW subfamily.</text>
</comment>
<dbReference type="Gene3D" id="1.10.3720.10">
    <property type="entry name" value="MetI-like"/>
    <property type="match status" value="1"/>
</dbReference>